<dbReference type="EC" id="2.4.2.54" evidence="2"/>
<dbReference type="eggNOG" id="arCOG01026">
    <property type="taxonomic scope" value="Archaea"/>
</dbReference>
<name>G0EDY3_PYRF1</name>
<proteinExistence type="inferred from homology"/>
<accession>G0EDY3</accession>
<evidence type="ECO:0000259" key="3">
    <source>
        <dbReference type="Pfam" id="PF08544"/>
    </source>
</evidence>
<dbReference type="PANTHER" id="PTHR20861">
    <property type="entry name" value="HOMOSERINE/4-DIPHOSPHOCYTIDYL-2-C-METHYL-D-ERYTHRITOL KINASE"/>
    <property type="match status" value="1"/>
</dbReference>
<dbReference type="UniPathway" id="UPA00065"/>
<dbReference type="InParanoid" id="G0EDY3"/>
<dbReference type="STRING" id="694429.Pyrfu_0027"/>
<protein>
    <recommendedName>
        <fullName evidence="2">Beta-ribofuranosylaminobenzene 5'-phosphate synthase</fullName>
        <shortName evidence="2">Beta-RFA-P synthase</shortName>
        <ecNumber evidence="2">2.4.2.54</ecNumber>
    </recommendedName>
</protein>
<dbReference type="RefSeq" id="WP_014025576.1">
    <property type="nucleotide sequence ID" value="NC_015931.1"/>
</dbReference>
<dbReference type="Gene3D" id="3.30.230.10">
    <property type="match status" value="1"/>
</dbReference>
<dbReference type="EMBL" id="CP002838">
    <property type="protein sequence ID" value="AEM37899.1"/>
    <property type="molecule type" value="Genomic_DNA"/>
</dbReference>
<dbReference type="InterPro" id="IPR004422">
    <property type="entry name" value="RFAP_synthase"/>
</dbReference>
<dbReference type="PANTHER" id="PTHR20861:SF6">
    <property type="entry name" value="BETA-RIBOFURANOSYLPHENOL 5'-PHOSPHATE SYNTHASE"/>
    <property type="match status" value="1"/>
</dbReference>
<keyword evidence="1 2" id="KW-0808">Transferase</keyword>
<dbReference type="AlphaFoldDB" id="G0EDY3"/>
<keyword evidence="2" id="KW-0328">Glycosyltransferase</keyword>
<comment type="pathway">
    <text evidence="2">Cofactor biosynthesis; 5,6,7,8-tetrahydromethanopterin biosynthesis.</text>
</comment>
<gene>
    <name evidence="4" type="ordered locus">Pyrfu_0027</name>
</gene>
<dbReference type="GO" id="GO:0005524">
    <property type="term" value="F:ATP binding"/>
    <property type="evidence" value="ECO:0007669"/>
    <property type="project" value="UniProtKB-UniRule"/>
</dbReference>
<dbReference type="GO" id="GO:0043793">
    <property type="term" value="F:beta-ribofuranosylaminobenzene 5'-phosphate synthase activity"/>
    <property type="evidence" value="ECO:0007669"/>
    <property type="project" value="UniProtKB-EC"/>
</dbReference>
<comment type="function">
    <text evidence="2">Catalyzes the condensation of 4-aminobenzoate (pABA) with 5-phospho-alpha-D-ribose 1-diphosphate (PRPP) to produce beta-ribofuranosylaminobenzene 5'-phosphate (beta-RFA-P).</text>
</comment>
<evidence type="ECO:0000313" key="5">
    <source>
        <dbReference type="Proteomes" id="UP000001037"/>
    </source>
</evidence>
<dbReference type="OrthoDB" id="85156at2157"/>
<dbReference type="HOGENOM" id="CLU_061764_0_0_2"/>
<dbReference type="InterPro" id="IPR014721">
    <property type="entry name" value="Ribsml_uS5_D2-typ_fold_subgr"/>
</dbReference>
<reference evidence="4 5" key="1">
    <citation type="journal article" date="2011" name="Stand. Genomic Sci.">
        <title>Complete genome sequence of the hyperthermophilic chemolithoautotroph Pyrolobus fumarii type strain (1A).</title>
        <authorList>
            <person name="Anderson I."/>
            <person name="Goker M."/>
            <person name="Nolan M."/>
            <person name="Lucas S."/>
            <person name="Hammon N."/>
            <person name="Deshpande S."/>
            <person name="Cheng J.F."/>
            <person name="Tapia R."/>
            <person name="Han C."/>
            <person name="Goodwin L."/>
            <person name="Pitluck S."/>
            <person name="Huntemann M."/>
            <person name="Liolios K."/>
            <person name="Ivanova N."/>
            <person name="Pagani I."/>
            <person name="Mavromatis K."/>
            <person name="Ovchinikova G."/>
            <person name="Pati A."/>
            <person name="Chen A."/>
            <person name="Palaniappan K."/>
            <person name="Land M."/>
            <person name="Hauser L."/>
            <person name="Brambilla E.M."/>
            <person name="Huber H."/>
            <person name="Yasawong M."/>
            <person name="Rohde M."/>
            <person name="Spring S."/>
            <person name="Abt B."/>
            <person name="Sikorski J."/>
            <person name="Wirth R."/>
            <person name="Detter J.C."/>
            <person name="Woyke T."/>
            <person name="Bristow J."/>
            <person name="Eisen J.A."/>
            <person name="Markowitz V."/>
            <person name="Hugenholtz P."/>
            <person name="Kyrpides N.C."/>
            <person name="Klenk H.P."/>
            <person name="Lapidus A."/>
        </authorList>
    </citation>
    <scope>NUCLEOTIDE SEQUENCE [LARGE SCALE GENOMIC DNA]</scope>
    <source>
        <strain evidence="5">DSM 11204 / 1A</strain>
    </source>
</reference>
<evidence type="ECO:0000313" key="4">
    <source>
        <dbReference type="EMBL" id="AEM37899.1"/>
    </source>
</evidence>
<evidence type="ECO:0000256" key="2">
    <source>
        <dbReference type="PIRNR" id="PIRNR004884"/>
    </source>
</evidence>
<sequence length="332" mass="36064">MSGVCYTISVPSHVHAGNYEFTCDESVHRCFGTVGVALSNPRLVVKICKSNDIRVHSVNGDRWCRELENIARGYAQRVYEITGVRVTVELRKCYPWGAGLGARTALALAVADAALRLGSEGVTLEDVALELGRGWVSALGFYTYTRGGLVVDAGFEPDLIGAAIPPLVARYEPPIEIVVVLPLRPLGVVRRLKEQEEDVDKLAKPDAPPELSAKLARLLLTGFMGNLAAGRLDRAFRALSEMNREAGRYWAGKGQGGTYCCRETEEAIRFLERMGAVGVFQSSWGPAAWGVFTDAALARRAARKAIMLSERIGEVSVWHAHVDTQGAIVKPG</sequence>
<organism evidence="4 5">
    <name type="scientific">Pyrolobus fumarii (strain DSM 11204 / 1A)</name>
    <dbReference type="NCBI Taxonomy" id="694429"/>
    <lineage>
        <taxon>Archaea</taxon>
        <taxon>Thermoproteota</taxon>
        <taxon>Thermoprotei</taxon>
        <taxon>Desulfurococcales</taxon>
        <taxon>Pyrodictiaceae</taxon>
        <taxon>Pyrolobus</taxon>
    </lineage>
</organism>
<feature type="domain" description="GHMP kinase C-terminal" evidence="3">
    <location>
        <begin position="239"/>
        <end position="304"/>
    </location>
</feature>
<dbReference type="InterPro" id="IPR020568">
    <property type="entry name" value="Ribosomal_Su5_D2-typ_SF"/>
</dbReference>
<keyword evidence="5" id="KW-1185">Reference proteome</keyword>
<dbReference type="GeneID" id="11139652"/>
<comment type="subunit">
    <text evidence="2">Homodimer.</text>
</comment>
<comment type="similarity">
    <text evidence="2">Belongs to the beta-RFA-P synthase family.</text>
</comment>
<dbReference type="Proteomes" id="UP000001037">
    <property type="component" value="Chromosome"/>
</dbReference>
<dbReference type="SUPFAM" id="SSF54211">
    <property type="entry name" value="Ribosomal protein S5 domain 2-like"/>
    <property type="match status" value="1"/>
</dbReference>
<dbReference type="InterPro" id="IPR013750">
    <property type="entry name" value="GHMP_kinase_C_dom"/>
</dbReference>
<dbReference type="Pfam" id="PF08544">
    <property type="entry name" value="GHMP_kinases_C"/>
    <property type="match status" value="1"/>
</dbReference>
<dbReference type="KEGG" id="pfm:Pyrfu_0027"/>
<dbReference type="PIRSF" id="PIRSF004884">
    <property type="entry name" value="Sugar_kin_arch"/>
    <property type="match status" value="1"/>
</dbReference>
<comment type="catalytic activity">
    <reaction evidence="2">
        <text>5-phospho-alpha-D-ribose 1-diphosphate + 4-hydroxybenzoate + H(+) = 4-(beta-D-ribofuranosyl)phenol 5'-phosphate + CO2 + diphosphate</text>
        <dbReference type="Rhea" id="RHEA:48556"/>
        <dbReference type="ChEBI" id="CHEBI:15378"/>
        <dbReference type="ChEBI" id="CHEBI:16526"/>
        <dbReference type="ChEBI" id="CHEBI:17879"/>
        <dbReference type="ChEBI" id="CHEBI:33019"/>
        <dbReference type="ChEBI" id="CHEBI:58017"/>
        <dbReference type="ChEBI" id="CHEBI:82767"/>
        <dbReference type="EC" id="2.4.2.54"/>
    </reaction>
</comment>
<evidence type="ECO:0000256" key="1">
    <source>
        <dbReference type="ARBA" id="ARBA00022679"/>
    </source>
</evidence>